<proteinExistence type="predicted"/>
<dbReference type="EMBL" id="KZ613493">
    <property type="protein sequence ID" value="PMD18643.1"/>
    <property type="molecule type" value="Genomic_DNA"/>
</dbReference>
<evidence type="ECO:0000313" key="1">
    <source>
        <dbReference type="EMBL" id="PMD18643.1"/>
    </source>
</evidence>
<evidence type="ECO:0000313" key="2">
    <source>
        <dbReference type="Proteomes" id="UP000235672"/>
    </source>
</evidence>
<accession>A0A2J6PX73</accession>
<dbReference type="Proteomes" id="UP000235672">
    <property type="component" value="Unassembled WGS sequence"/>
</dbReference>
<organism evidence="1 2">
    <name type="scientific">Hyaloscypha hepaticicola</name>
    <dbReference type="NCBI Taxonomy" id="2082293"/>
    <lineage>
        <taxon>Eukaryota</taxon>
        <taxon>Fungi</taxon>
        <taxon>Dikarya</taxon>
        <taxon>Ascomycota</taxon>
        <taxon>Pezizomycotina</taxon>
        <taxon>Leotiomycetes</taxon>
        <taxon>Helotiales</taxon>
        <taxon>Hyaloscyphaceae</taxon>
        <taxon>Hyaloscypha</taxon>
    </lineage>
</organism>
<dbReference type="OrthoDB" id="3564409at2759"/>
<dbReference type="AlphaFoldDB" id="A0A2J6PX73"/>
<protein>
    <submittedName>
        <fullName evidence="1">Uncharacterized protein</fullName>
    </submittedName>
</protein>
<gene>
    <name evidence="1" type="ORF">NA56DRAFT_241950</name>
</gene>
<sequence length="120" mass="12999">MTLTGGKNWYGLPVENPAAHLADYARCLLKEGLLWSLKRNLVNKAGRAVTNKRNADEAGVPGYFDKHVLRELAEGGNADRFLDAAATACAWRQTTETKGGLVGIGPQSVAQGMSFVYFWG</sequence>
<reference evidence="1 2" key="1">
    <citation type="submission" date="2016-05" db="EMBL/GenBank/DDBJ databases">
        <title>A degradative enzymes factory behind the ericoid mycorrhizal symbiosis.</title>
        <authorList>
            <consortium name="DOE Joint Genome Institute"/>
            <person name="Martino E."/>
            <person name="Morin E."/>
            <person name="Grelet G."/>
            <person name="Kuo A."/>
            <person name="Kohler A."/>
            <person name="Daghino S."/>
            <person name="Barry K."/>
            <person name="Choi C."/>
            <person name="Cichocki N."/>
            <person name="Clum A."/>
            <person name="Copeland A."/>
            <person name="Hainaut M."/>
            <person name="Haridas S."/>
            <person name="Labutti K."/>
            <person name="Lindquist E."/>
            <person name="Lipzen A."/>
            <person name="Khouja H.-R."/>
            <person name="Murat C."/>
            <person name="Ohm R."/>
            <person name="Olson A."/>
            <person name="Spatafora J."/>
            <person name="Veneault-Fourrey C."/>
            <person name="Henrissat B."/>
            <person name="Grigoriev I."/>
            <person name="Martin F."/>
            <person name="Perotto S."/>
        </authorList>
    </citation>
    <scope>NUCLEOTIDE SEQUENCE [LARGE SCALE GENOMIC DNA]</scope>
    <source>
        <strain evidence="1 2">UAMH 7357</strain>
    </source>
</reference>
<dbReference type="STRING" id="1745343.A0A2J6PX73"/>
<name>A0A2J6PX73_9HELO</name>
<keyword evidence="2" id="KW-1185">Reference proteome</keyword>